<dbReference type="InterPro" id="IPR001314">
    <property type="entry name" value="Peptidase_S1A"/>
</dbReference>
<keyword evidence="8" id="KW-1133">Transmembrane helix</keyword>
<keyword evidence="3 7" id="KW-0378">Hydrolase</keyword>
<dbReference type="Pfam" id="PF00089">
    <property type="entry name" value="Trypsin"/>
    <property type="match status" value="1"/>
</dbReference>
<dbReference type="SUPFAM" id="SSF50494">
    <property type="entry name" value="Trypsin-like serine proteases"/>
    <property type="match status" value="1"/>
</dbReference>
<evidence type="ECO:0000256" key="2">
    <source>
        <dbReference type="ARBA" id="ARBA00022729"/>
    </source>
</evidence>
<feature type="transmembrane region" description="Helical" evidence="8">
    <location>
        <begin position="334"/>
        <end position="353"/>
    </location>
</feature>
<dbReference type="PANTHER" id="PTHR24253">
    <property type="entry name" value="TRANSMEMBRANE PROTEASE SERINE"/>
    <property type="match status" value="1"/>
</dbReference>
<dbReference type="SMART" id="SM00020">
    <property type="entry name" value="Tryp_SPc"/>
    <property type="match status" value="1"/>
</dbReference>
<evidence type="ECO:0000256" key="8">
    <source>
        <dbReference type="SAM" id="Phobius"/>
    </source>
</evidence>
<proteinExistence type="predicted"/>
<protein>
    <submittedName>
        <fullName evidence="10">Serine protease 42-like</fullName>
    </submittedName>
</protein>
<evidence type="ECO:0000259" key="9">
    <source>
        <dbReference type="PROSITE" id="PS50240"/>
    </source>
</evidence>
<gene>
    <name evidence="10" type="primary">LOC100025146</name>
</gene>
<dbReference type="GO" id="GO:0004252">
    <property type="term" value="F:serine-type endopeptidase activity"/>
    <property type="evidence" value="ECO:0000318"/>
    <property type="project" value="GO_Central"/>
</dbReference>
<dbReference type="AlphaFoldDB" id="F6SCN4"/>
<dbReference type="HOGENOM" id="CLU_006842_0_4_1"/>
<evidence type="ECO:0000256" key="3">
    <source>
        <dbReference type="ARBA" id="ARBA00022801"/>
    </source>
</evidence>
<keyword evidence="5" id="KW-1015">Disulfide bond</keyword>
<evidence type="ECO:0000313" key="10">
    <source>
        <dbReference type="Ensembl" id="ENSMODP00000017425.3"/>
    </source>
</evidence>
<evidence type="ECO:0000313" key="11">
    <source>
        <dbReference type="Proteomes" id="UP000002280"/>
    </source>
</evidence>
<dbReference type="InterPro" id="IPR001254">
    <property type="entry name" value="Trypsin_dom"/>
</dbReference>
<name>F6SCN4_MONDO</name>
<keyword evidence="2" id="KW-0732">Signal</keyword>
<dbReference type="GO" id="GO:0005615">
    <property type="term" value="C:extracellular space"/>
    <property type="evidence" value="ECO:0000318"/>
    <property type="project" value="GO_Central"/>
</dbReference>
<sequence>MVPSTKENLGEGTMGAATPVVISGTLGDLPCGLPCPRGAKLSLLLLRVRGLPLTPPLGPLLCLLLLLLLLLPCSEPVISCGHYHPFRKIIGGEIATAQRWPWQASLQVNRVHMCGGSLINKEWVITAAHCVTWNYDYTVKLGDISYFATNLSTVVSVKDILIYPRYAELIFYRNDLALVQLASPVTYNQMIQPVCLPNDNLNLKNGTRCWVTGWGKTSTDENNSRPSVLHEADQFIIENDLCNKLLRKHYFFSKFIFVINKKMICAYHPEGKDACQGDSGGPLVCQFGKHTWVQVGIVSWGIGCGEEAVPGVYTRVSGFSKWIIKSMNLRNSSILASSCLLLFSMLLPWSILIHL</sequence>
<dbReference type="Ensembl" id="ENSMODT00000017750.3">
    <property type="protein sequence ID" value="ENSMODP00000017425.3"/>
    <property type="gene ID" value="ENSMODG00000036556.1"/>
</dbReference>
<dbReference type="PANTHER" id="PTHR24253:SF159">
    <property type="entry name" value="SERINE PROTEASE 42"/>
    <property type="match status" value="1"/>
</dbReference>
<accession>F6SCN4</accession>
<dbReference type="PROSITE" id="PS00134">
    <property type="entry name" value="TRYPSIN_HIS"/>
    <property type="match status" value="1"/>
</dbReference>
<dbReference type="InterPro" id="IPR018114">
    <property type="entry name" value="TRYPSIN_HIS"/>
</dbReference>
<dbReference type="Proteomes" id="UP000002280">
    <property type="component" value="Chromosome 6"/>
</dbReference>
<evidence type="ECO:0000256" key="7">
    <source>
        <dbReference type="RuleBase" id="RU363034"/>
    </source>
</evidence>
<dbReference type="PRINTS" id="PR00722">
    <property type="entry name" value="CHYMOTRYPSIN"/>
</dbReference>
<reference evidence="10 11" key="1">
    <citation type="journal article" date="2007" name="Nature">
        <title>Genome of the marsupial Monodelphis domestica reveals innovation in non-coding sequences.</title>
        <authorList>
            <person name="Mikkelsen T.S."/>
            <person name="Wakefield M.J."/>
            <person name="Aken B."/>
            <person name="Amemiya C.T."/>
            <person name="Chang J.L."/>
            <person name="Duke S."/>
            <person name="Garber M."/>
            <person name="Gentles A.J."/>
            <person name="Goodstadt L."/>
            <person name="Heger A."/>
            <person name="Jurka J."/>
            <person name="Kamal M."/>
            <person name="Mauceli E."/>
            <person name="Searle S.M."/>
            <person name="Sharpe T."/>
            <person name="Baker M.L."/>
            <person name="Batzer M.A."/>
            <person name="Benos P.V."/>
            <person name="Belov K."/>
            <person name="Clamp M."/>
            <person name="Cook A."/>
            <person name="Cuff J."/>
            <person name="Das R."/>
            <person name="Davidow L."/>
            <person name="Deakin J.E."/>
            <person name="Fazzari M.J."/>
            <person name="Glass J.L."/>
            <person name="Grabherr M."/>
            <person name="Greally J.M."/>
            <person name="Gu W."/>
            <person name="Hore T.A."/>
            <person name="Huttley G.A."/>
            <person name="Kleber M."/>
            <person name="Jirtle R.L."/>
            <person name="Koina E."/>
            <person name="Lee J.T."/>
            <person name="Mahony S."/>
            <person name="Marra M.A."/>
            <person name="Miller R.D."/>
            <person name="Nicholls R.D."/>
            <person name="Oda M."/>
            <person name="Papenfuss A.T."/>
            <person name="Parra Z.E."/>
            <person name="Pollock D.D."/>
            <person name="Ray D.A."/>
            <person name="Schein J.E."/>
            <person name="Speed T.P."/>
            <person name="Thompson K."/>
            <person name="VandeBerg J.L."/>
            <person name="Wade C.M."/>
            <person name="Walker J.A."/>
            <person name="Waters P.D."/>
            <person name="Webber C."/>
            <person name="Weidman J.R."/>
            <person name="Xie X."/>
            <person name="Zody M.C."/>
            <person name="Baldwin J."/>
            <person name="Abdouelleil A."/>
            <person name="Abdulkadir J."/>
            <person name="Abebe A."/>
            <person name="Abera B."/>
            <person name="Abreu J."/>
            <person name="Acer S.C."/>
            <person name="Aftuck L."/>
            <person name="Alexander A."/>
            <person name="An P."/>
            <person name="Anderson E."/>
            <person name="Anderson S."/>
            <person name="Arachi H."/>
            <person name="Azer M."/>
            <person name="Bachantsang P."/>
            <person name="Barry A."/>
            <person name="Bayul T."/>
            <person name="Berlin A."/>
            <person name="Bessette D."/>
            <person name="Bloom T."/>
            <person name="Bloom T."/>
            <person name="Boguslavskiy L."/>
            <person name="Bonnet C."/>
            <person name="Boukhgalter B."/>
            <person name="Bourzgui I."/>
            <person name="Brown A."/>
            <person name="Cahill P."/>
            <person name="Channer S."/>
            <person name="Cheshatsang Y."/>
            <person name="Chuda L."/>
            <person name="Citroen M."/>
            <person name="Collymore A."/>
            <person name="Cooke P."/>
            <person name="Costello M."/>
            <person name="D'Aco K."/>
            <person name="Daza R."/>
            <person name="De Haan G."/>
            <person name="DeGray S."/>
            <person name="DeMaso C."/>
            <person name="Dhargay N."/>
            <person name="Dooley K."/>
            <person name="Dooley E."/>
            <person name="Doricent M."/>
            <person name="Dorje P."/>
            <person name="Dorjee K."/>
            <person name="Dupes A."/>
            <person name="Elong R."/>
            <person name="Falk J."/>
            <person name="Farina A."/>
            <person name="Faro S."/>
            <person name="Ferguson D."/>
            <person name="Fisher S."/>
            <person name="Foley C.D."/>
            <person name="Franke A."/>
            <person name="Friedrich D."/>
            <person name="Gadbois L."/>
            <person name="Gearin G."/>
            <person name="Gearin C.R."/>
            <person name="Giannoukos G."/>
            <person name="Goode T."/>
            <person name="Graham J."/>
            <person name="Grandbois E."/>
            <person name="Grewal S."/>
            <person name="Gyaltsen K."/>
            <person name="Hafez N."/>
            <person name="Hagos B."/>
            <person name="Hall J."/>
            <person name="Henson C."/>
            <person name="Hollinger A."/>
            <person name="Honan T."/>
            <person name="Huard M.D."/>
            <person name="Hughes L."/>
            <person name="Hurhula B."/>
            <person name="Husby M.E."/>
            <person name="Kamat A."/>
            <person name="Kanga B."/>
            <person name="Kashin S."/>
            <person name="Khazanovich D."/>
            <person name="Kisner P."/>
            <person name="Lance K."/>
            <person name="Lara M."/>
            <person name="Lee W."/>
            <person name="Lennon N."/>
            <person name="Letendre F."/>
            <person name="LeVine R."/>
            <person name="Lipovsky A."/>
            <person name="Liu X."/>
            <person name="Liu J."/>
            <person name="Liu S."/>
            <person name="Lokyitsang T."/>
            <person name="Lokyitsang Y."/>
            <person name="Lubonja R."/>
            <person name="Lui A."/>
            <person name="MacDonald P."/>
            <person name="Magnisalis V."/>
            <person name="Maru K."/>
            <person name="Matthews C."/>
            <person name="McCusker W."/>
            <person name="McDonough S."/>
            <person name="Mehta T."/>
            <person name="Meldrim J."/>
            <person name="Meneus L."/>
            <person name="Mihai O."/>
            <person name="Mihalev A."/>
            <person name="Mihova T."/>
            <person name="Mittelman R."/>
            <person name="Mlenga V."/>
            <person name="Montmayeur A."/>
            <person name="Mulrain L."/>
            <person name="Navidi A."/>
            <person name="Naylor J."/>
            <person name="Negash T."/>
            <person name="Nguyen T."/>
            <person name="Nguyen N."/>
            <person name="Nicol R."/>
            <person name="Norbu C."/>
            <person name="Norbu N."/>
            <person name="Novod N."/>
            <person name="O'Neill B."/>
            <person name="Osman S."/>
            <person name="Markiewicz E."/>
            <person name="Oyono O.L."/>
            <person name="Patti C."/>
            <person name="Phunkhang P."/>
            <person name="Pierre F."/>
            <person name="Priest M."/>
            <person name="Raghuraman S."/>
            <person name="Rege F."/>
            <person name="Reyes R."/>
            <person name="Rise C."/>
            <person name="Rogov P."/>
            <person name="Ross K."/>
            <person name="Ryan E."/>
            <person name="Settipalli S."/>
            <person name="Shea T."/>
            <person name="Sherpa N."/>
            <person name="Shi L."/>
            <person name="Shih D."/>
            <person name="Sparrow T."/>
            <person name="Spaulding J."/>
            <person name="Stalker J."/>
            <person name="Stange-Thomann N."/>
            <person name="Stavropoulos S."/>
            <person name="Stone C."/>
            <person name="Strader C."/>
            <person name="Tesfaye S."/>
            <person name="Thomson T."/>
            <person name="Thoulutsang Y."/>
            <person name="Thoulutsang D."/>
            <person name="Topham K."/>
            <person name="Topping I."/>
            <person name="Tsamla T."/>
            <person name="Vassiliev H."/>
            <person name="Vo A."/>
            <person name="Wangchuk T."/>
            <person name="Wangdi T."/>
            <person name="Weiand M."/>
            <person name="Wilkinson J."/>
            <person name="Wilson A."/>
            <person name="Yadav S."/>
            <person name="Young G."/>
            <person name="Yu Q."/>
            <person name="Zembek L."/>
            <person name="Zhong D."/>
            <person name="Zimmer A."/>
            <person name="Zwirko Z."/>
            <person name="Jaffe D.B."/>
            <person name="Alvarez P."/>
            <person name="Brockman W."/>
            <person name="Butler J."/>
            <person name="Chin C."/>
            <person name="Gnerre S."/>
            <person name="MacCallum I."/>
            <person name="Graves J.A."/>
            <person name="Ponting C.P."/>
            <person name="Breen M."/>
            <person name="Samollow P.B."/>
            <person name="Lander E.S."/>
            <person name="Lindblad-Toh K."/>
        </authorList>
    </citation>
    <scope>NUCLEOTIDE SEQUENCE [LARGE SCALE GENOMIC DNA]</scope>
</reference>
<dbReference type="PROSITE" id="PS00135">
    <property type="entry name" value="TRYPSIN_SER"/>
    <property type="match status" value="1"/>
</dbReference>
<dbReference type="KEGG" id="mdo:100025146"/>
<keyword evidence="8" id="KW-0812">Transmembrane</keyword>
<keyword evidence="8" id="KW-0472">Membrane</keyword>
<dbReference type="InterPro" id="IPR033116">
    <property type="entry name" value="TRYPSIN_SER"/>
</dbReference>
<evidence type="ECO:0000256" key="6">
    <source>
        <dbReference type="ARBA" id="ARBA00023180"/>
    </source>
</evidence>
<dbReference type="InParanoid" id="F6SCN4"/>
<dbReference type="CDD" id="cd00190">
    <property type="entry name" value="Tryp_SPc"/>
    <property type="match status" value="1"/>
</dbReference>
<dbReference type="Gene3D" id="2.40.10.10">
    <property type="entry name" value="Trypsin-like serine proteases"/>
    <property type="match status" value="2"/>
</dbReference>
<evidence type="ECO:0000256" key="5">
    <source>
        <dbReference type="ARBA" id="ARBA00023157"/>
    </source>
</evidence>
<feature type="domain" description="Peptidase S1" evidence="9">
    <location>
        <begin position="89"/>
        <end position="328"/>
    </location>
</feature>
<organism evidence="10 11">
    <name type="scientific">Monodelphis domestica</name>
    <name type="common">Gray short-tailed opossum</name>
    <dbReference type="NCBI Taxonomy" id="13616"/>
    <lineage>
        <taxon>Eukaryota</taxon>
        <taxon>Metazoa</taxon>
        <taxon>Chordata</taxon>
        <taxon>Craniata</taxon>
        <taxon>Vertebrata</taxon>
        <taxon>Euteleostomi</taxon>
        <taxon>Mammalia</taxon>
        <taxon>Metatheria</taxon>
        <taxon>Didelphimorphia</taxon>
        <taxon>Didelphidae</taxon>
        <taxon>Monodelphis</taxon>
    </lineage>
</organism>
<keyword evidence="11" id="KW-1185">Reference proteome</keyword>
<dbReference type="InterPro" id="IPR009003">
    <property type="entry name" value="Peptidase_S1_PA"/>
</dbReference>
<dbReference type="STRING" id="13616.ENSMODP00000017425"/>
<dbReference type="GeneTree" id="ENSGT00940000162829"/>
<dbReference type="MEROPS" id="S01.317"/>
<dbReference type="PROSITE" id="PS50240">
    <property type="entry name" value="TRYPSIN_DOM"/>
    <property type="match status" value="1"/>
</dbReference>
<dbReference type="InterPro" id="IPR043504">
    <property type="entry name" value="Peptidase_S1_PA_chymotrypsin"/>
</dbReference>
<dbReference type="FunFam" id="2.40.10.10:FF:000006">
    <property type="entry name" value="Serine proteinase stubble"/>
    <property type="match status" value="1"/>
</dbReference>
<evidence type="ECO:0000256" key="1">
    <source>
        <dbReference type="ARBA" id="ARBA00022670"/>
    </source>
</evidence>
<keyword evidence="6" id="KW-0325">Glycoprotein</keyword>
<dbReference type="Bgee" id="ENSMODG00000036556">
    <property type="expression patterns" value="Expressed in testis and 4 other cell types or tissues"/>
</dbReference>
<reference evidence="10" key="3">
    <citation type="submission" date="2025-09" db="UniProtKB">
        <authorList>
            <consortium name="Ensembl"/>
        </authorList>
    </citation>
    <scope>IDENTIFICATION</scope>
</reference>
<evidence type="ECO:0000256" key="4">
    <source>
        <dbReference type="ARBA" id="ARBA00022825"/>
    </source>
</evidence>
<keyword evidence="1 7" id="KW-0645">Protease</keyword>
<dbReference type="GO" id="GO:0006508">
    <property type="term" value="P:proteolysis"/>
    <property type="evidence" value="ECO:0000318"/>
    <property type="project" value="GO_Central"/>
</dbReference>
<dbReference type="FunCoup" id="F6SCN4">
    <property type="interactions" value="81"/>
</dbReference>
<feature type="transmembrane region" description="Helical" evidence="8">
    <location>
        <begin position="57"/>
        <end position="78"/>
    </location>
</feature>
<reference evidence="10" key="2">
    <citation type="submission" date="2025-08" db="UniProtKB">
        <authorList>
            <consortium name="Ensembl"/>
        </authorList>
    </citation>
    <scope>IDENTIFICATION</scope>
</reference>
<keyword evidence="4 7" id="KW-0720">Serine protease</keyword>